<gene>
    <name evidence="2" type="ORF">Tdes44962_MAKER06417</name>
</gene>
<feature type="domain" description="BTB" evidence="1">
    <location>
        <begin position="21"/>
        <end position="87"/>
    </location>
</feature>
<evidence type="ECO:0000259" key="1">
    <source>
        <dbReference type="PROSITE" id="PS50097"/>
    </source>
</evidence>
<evidence type="ECO:0000313" key="3">
    <source>
        <dbReference type="Proteomes" id="UP001138500"/>
    </source>
</evidence>
<dbReference type="AlphaFoldDB" id="A0A9W7W726"/>
<organism evidence="2 3">
    <name type="scientific">Teratosphaeria destructans</name>
    <dbReference type="NCBI Taxonomy" id="418781"/>
    <lineage>
        <taxon>Eukaryota</taxon>
        <taxon>Fungi</taxon>
        <taxon>Dikarya</taxon>
        <taxon>Ascomycota</taxon>
        <taxon>Pezizomycotina</taxon>
        <taxon>Dothideomycetes</taxon>
        <taxon>Dothideomycetidae</taxon>
        <taxon>Mycosphaerellales</taxon>
        <taxon>Teratosphaeriaceae</taxon>
        <taxon>Teratosphaeria</taxon>
    </lineage>
</organism>
<dbReference type="Gene3D" id="3.30.710.10">
    <property type="entry name" value="Potassium Channel Kv1.1, Chain A"/>
    <property type="match status" value="1"/>
</dbReference>
<reference evidence="2 3" key="1">
    <citation type="journal article" date="2018" name="IMA Fungus">
        <title>IMA Genome-F 10: Nine draft genome sequences of Claviceps purpurea s.lat., including C. arundinis, C. humidiphila, and C. cf. spartinae, pseudomolecules for the pitch canker pathogen Fusarium circinatum, draft genome of Davidsoniella eucalypti, Grosmannia galeiformis, Quambalaria eucalypti, and Teratosphaeria destructans.</title>
        <authorList>
            <person name="Wingfield B.D."/>
            <person name="Liu M."/>
            <person name="Nguyen H.D."/>
            <person name="Lane F.A."/>
            <person name="Morgan S.W."/>
            <person name="De Vos L."/>
            <person name="Wilken P.M."/>
            <person name="Duong T.A."/>
            <person name="Aylward J."/>
            <person name="Coetzee M.P."/>
            <person name="Dadej K."/>
            <person name="De Beer Z.W."/>
            <person name="Findlay W."/>
            <person name="Havenga M."/>
            <person name="Kolarik M."/>
            <person name="Menzies J.G."/>
            <person name="Naidoo K."/>
            <person name="Pochopski O."/>
            <person name="Shoukouhi P."/>
            <person name="Santana Q.C."/>
            <person name="Seifert K.A."/>
            <person name="Soal N."/>
            <person name="Steenkamp E.T."/>
            <person name="Tatham C.T."/>
            <person name="van der Nest M.A."/>
            <person name="Wingfield M.J."/>
        </authorList>
    </citation>
    <scope>NUCLEOTIDE SEQUENCE [LARGE SCALE GENOMIC DNA]</scope>
    <source>
        <strain evidence="2">CMW44962</strain>
    </source>
</reference>
<dbReference type="PROSITE" id="PS50097">
    <property type="entry name" value="BTB"/>
    <property type="match status" value="1"/>
</dbReference>
<protein>
    <submittedName>
        <fullName evidence="2">PHD-finger</fullName>
    </submittedName>
</protein>
<comment type="caution">
    <text evidence="2">The sequence shown here is derived from an EMBL/GenBank/DDBJ whole genome shotgun (WGS) entry which is preliminary data.</text>
</comment>
<dbReference type="OrthoDB" id="5275938at2759"/>
<dbReference type="Proteomes" id="UP001138500">
    <property type="component" value="Unassembled WGS sequence"/>
</dbReference>
<reference evidence="2 3" key="2">
    <citation type="journal article" date="2021" name="Curr. Genet.">
        <title>Genetic response to nitrogen starvation in the aggressive Eucalyptus foliar pathogen Teratosphaeria destructans.</title>
        <authorList>
            <person name="Havenga M."/>
            <person name="Wingfield B.D."/>
            <person name="Wingfield M.J."/>
            <person name="Dreyer L.L."/>
            <person name="Roets F."/>
            <person name="Aylward J."/>
        </authorList>
    </citation>
    <scope>NUCLEOTIDE SEQUENCE [LARGE SCALE GENOMIC DNA]</scope>
    <source>
        <strain evidence="2">CMW44962</strain>
    </source>
</reference>
<proteinExistence type="predicted"/>
<keyword evidence="3" id="KW-1185">Reference proteome</keyword>
<dbReference type="EMBL" id="RIBY02000003">
    <property type="protein sequence ID" value="KAH9845658.1"/>
    <property type="molecule type" value="Genomic_DNA"/>
</dbReference>
<evidence type="ECO:0000313" key="2">
    <source>
        <dbReference type="EMBL" id="KAH9845658.1"/>
    </source>
</evidence>
<dbReference type="InterPro" id="IPR011333">
    <property type="entry name" value="SKP1/BTB/POZ_sf"/>
</dbReference>
<sequence length="210" mass="23299">MSDPPTASPDHQPITNVADDGDIILTLDDKSRLRVQSQSLIIASPVFRAMLDGRFREGQQPRDAVTPLDLELKGDDPNALSRLCHILQHKTVPPKLSSPGTQLVQELVAITEVADKYGCCAAISPQMESILWRFLASSAFRKLSLADAKNLAAVSYFIDHAGTFYVLTRALILEYHKPFTTRKGHHDVVHLSTEICRKIQPHNHAIAMQD</sequence>
<dbReference type="InterPro" id="IPR000210">
    <property type="entry name" value="BTB/POZ_dom"/>
</dbReference>
<name>A0A9W7W726_9PEZI</name>
<accession>A0A9W7W726</accession>